<dbReference type="GO" id="GO:0031146">
    <property type="term" value="P:SCF-dependent proteasomal ubiquitin-dependent protein catabolic process"/>
    <property type="evidence" value="ECO:0007669"/>
    <property type="project" value="TreeGrafter"/>
</dbReference>
<dbReference type="Pfam" id="PF25372">
    <property type="entry name" value="DUF7885"/>
    <property type="match status" value="1"/>
</dbReference>
<protein>
    <recommendedName>
        <fullName evidence="1">F-box/LRR-repeat protein 15-like leucin rich repeat domain-containing protein</fullName>
    </recommendedName>
</protein>
<feature type="domain" description="F-box/LRR-repeat protein 15-like leucin rich repeat" evidence="1">
    <location>
        <begin position="172"/>
        <end position="340"/>
    </location>
</feature>
<gene>
    <name evidence="2" type="ORF">QJS10_CPB19g00615</name>
</gene>
<dbReference type="Proteomes" id="UP001180020">
    <property type="component" value="Unassembled WGS sequence"/>
</dbReference>
<dbReference type="SUPFAM" id="SSF52047">
    <property type="entry name" value="RNI-like"/>
    <property type="match status" value="2"/>
</dbReference>
<proteinExistence type="predicted"/>
<comment type="caution">
    <text evidence="2">The sequence shown here is derived from an EMBL/GenBank/DDBJ whole genome shotgun (WGS) entry which is preliminary data.</text>
</comment>
<dbReference type="InterPro" id="IPR006553">
    <property type="entry name" value="Leu-rich_rpt_Cys-con_subtyp"/>
</dbReference>
<name>A0AAV9CL34_ACOCL</name>
<evidence type="ECO:0000259" key="1">
    <source>
        <dbReference type="Pfam" id="PF25372"/>
    </source>
</evidence>
<organism evidence="2 3">
    <name type="scientific">Acorus calamus</name>
    <name type="common">Sweet flag</name>
    <dbReference type="NCBI Taxonomy" id="4465"/>
    <lineage>
        <taxon>Eukaryota</taxon>
        <taxon>Viridiplantae</taxon>
        <taxon>Streptophyta</taxon>
        <taxon>Embryophyta</taxon>
        <taxon>Tracheophyta</taxon>
        <taxon>Spermatophyta</taxon>
        <taxon>Magnoliopsida</taxon>
        <taxon>Liliopsida</taxon>
        <taxon>Acoraceae</taxon>
        <taxon>Acorus</taxon>
    </lineage>
</organism>
<evidence type="ECO:0000313" key="3">
    <source>
        <dbReference type="Proteomes" id="UP001180020"/>
    </source>
</evidence>
<dbReference type="AlphaFoldDB" id="A0AAV9CL34"/>
<dbReference type="EMBL" id="JAUJYO010000019">
    <property type="protein sequence ID" value="KAK1288893.1"/>
    <property type="molecule type" value="Genomic_DNA"/>
</dbReference>
<dbReference type="PANTHER" id="PTHR13318">
    <property type="entry name" value="PARTNER OF PAIRED, ISOFORM B-RELATED"/>
    <property type="match status" value="1"/>
</dbReference>
<accession>A0AAV9CL34</accession>
<dbReference type="SMART" id="SM00367">
    <property type="entry name" value="LRR_CC"/>
    <property type="match status" value="8"/>
</dbReference>
<reference evidence="2" key="1">
    <citation type="journal article" date="2023" name="Nat. Commun.">
        <title>Diploid and tetraploid genomes of Acorus and the evolution of monocots.</title>
        <authorList>
            <person name="Ma L."/>
            <person name="Liu K.W."/>
            <person name="Li Z."/>
            <person name="Hsiao Y.Y."/>
            <person name="Qi Y."/>
            <person name="Fu T."/>
            <person name="Tang G.D."/>
            <person name="Zhang D."/>
            <person name="Sun W.H."/>
            <person name="Liu D.K."/>
            <person name="Li Y."/>
            <person name="Chen G.Z."/>
            <person name="Liu X.D."/>
            <person name="Liao X.Y."/>
            <person name="Jiang Y.T."/>
            <person name="Yu X."/>
            <person name="Hao Y."/>
            <person name="Huang J."/>
            <person name="Zhao X.W."/>
            <person name="Ke S."/>
            <person name="Chen Y.Y."/>
            <person name="Wu W.L."/>
            <person name="Hsu J.L."/>
            <person name="Lin Y.F."/>
            <person name="Huang M.D."/>
            <person name="Li C.Y."/>
            <person name="Huang L."/>
            <person name="Wang Z.W."/>
            <person name="Zhao X."/>
            <person name="Zhong W.Y."/>
            <person name="Peng D.H."/>
            <person name="Ahmad S."/>
            <person name="Lan S."/>
            <person name="Zhang J.S."/>
            <person name="Tsai W.C."/>
            <person name="Van de Peer Y."/>
            <person name="Liu Z.J."/>
        </authorList>
    </citation>
    <scope>NUCLEOTIDE SEQUENCE</scope>
    <source>
        <strain evidence="2">CP</strain>
    </source>
</reference>
<evidence type="ECO:0000313" key="2">
    <source>
        <dbReference type="EMBL" id="KAK1288893.1"/>
    </source>
</evidence>
<dbReference type="InterPro" id="IPR057207">
    <property type="entry name" value="FBXL15_LRR"/>
</dbReference>
<dbReference type="GO" id="GO:0019005">
    <property type="term" value="C:SCF ubiquitin ligase complex"/>
    <property type="evidence" value="ECO:0007669"/>
    <property type="project" value="TreeGrafter"/>
</dbReference>
<dbReference type="InterPro" id="IPR032675">
    <property type="entry name" value="LRR_dom_sf"/>
</dbReference>
<dbReference type="Gene3D" id="3.80.10.10">
    <property type="entry name" value="Ribonuclease Inhibitor"/>
    <property type="match status" value="4"/>
</dbReference>
<keyword evidence="3" id="KW-1185">Reference proteome</keyword>
<reference evidence="2" key="2">
    <citation type="submission" date="2023-06" db="EMBL/GenBank/DDBJ databases">
        <authorList>
            <person name="Ma L."/>
            <person name="Liu K.-W."/>
            <person name="Li Z."/>
            <person name="Hsiao Y.-Y."/>
            <person name="Qi Y."/>
            <person name="Fu T."/>
            <person name="Tang G."/>
            <person name="Zhang D."/>
            <person name="Sun W.-H."/>
            <person name="Liu D.-K."/>
            <person name="Li Y."/>
            <person name="Chen G.-Z."/>
            <person name="Liu X.-D."/>
            <person name="Liao X.-Y."/>
            <person name="Jiang Y.-T."/>
            <person name="Yu X."/>
            <person name="Hao Y."/>
            <person name="Huang J."/>
            <person name="Zhao X.-W."/>
            <person name="Ke S."/>
            <person name="Chen Y.-Y."/>
            <person name="Wu W.-L."/>
            <person name="Hsu J.-L."/>
            <person name="Lin Y.-F."/>
            <person name="Huang M.-D."/>
            <person name="Li C.-Y."/>
            <person name="Huang L."/>
            <person name="Wang Z.-W."/>
            <person name="Zhao X."/>
            <person name="Zhong W.-Y."/>
            <person name="Peng D.-H."/>
            <person name="Ahmad S."/>
            <person name="Lan S."/>
            <person name="Zhang J.-S."/>
            <person name="Tsai W.-C."/>
            <person name="Van De Peer Y."/>
            <person name="Liu Z.-J."/>
        </authorList>
    </citation>
    <scope>NUCLEOTIDE SEQUENCE</scope>
    <source>
        <strain evidence="2">CP</strain>
        <tissue evidence="2">Leaves</tissue>
    </source>
</reference>
<sequence>MNLPNEIEVRWDSLPVDLWLSIIHRIDVDDFDPISLTCKLFLSITDRLRTTLTISNNVDAVGVLRRCRNIKRINVHRRFRGDLVSLIHDISASGLPIETLDLSDQKLFPSQGLLKMRKTLGKTLKTLICHGILSLDNEDLVMISEAFPALEELDISKVGYVEPHYDFGSVGEKRITDAGIKALASNLARLRKINVSGVHLISDASLFSLLSNCASLSEVLVVNCNKISANGIASVIAQRPSLVSLSMCRRQLPVFTDARALQHLHICHSILSDNDLLSIANSRLPLREFCVPFCRGFSLTGLAPLLQAHPSLTHLNLVSCGFLTDESMASLAQNLREVTSIDLSSSRLTEFTFMCLVNCCPRLVELHMSDTDLGTFRDLCFSSMKRSPIHSLNVSCNKNFNDETLMQISSVCPELRMVDLSYSMDVSERGLIQLGLNCPHIRSLNVSYCRKVRGLGDVGFRELVTLWASYSGIGDEGLAMAVQGCGGRLQVVDLRNTKVTEYGVIVMVTGYPRLKEIIVCGEELKKVLEREGWRQRHSHSGFIRFGKKAKYENDKNANFMLGMKAARQLGLDLQIMKRTLDYEPCIDVSE</sequence>